<evidence type="ECO:0000313" key="2">
    <source>
        <dbReference type="EMBL" id="DAE29994.1"/>
    </source>
</evidence>
<accession>A0A8S5RFU2</accession>
<name>A0A8S5RFU2_9VIRU</name>
<dbReference type="EMBL" id="BK059101">
    <property type="protein sequence ID" value="DAE29994.1"/>
    <property type="molecule type" value="Genomic_DNA"/>
</dbReference>
<feature type="coiled-coil region" evidence="1">
    <location>
        <begin position="137"/>
        <end position="171"/>
    </location>
</feature>
<proteinExistence type="predicted"/>
<protein>
    <submittedName>
        <fullName evidence="2">RNA dependent RNA polymerase</fullName>
    </submittedName>
</protein>
<evidence type="ECO:0000256" key="1">
    <source>
        <dbReference type="SAM" id="Coils"/>
    </source>
</evidence>
<sequence>MSSNLSNQFKIYSVDTKAFYNEKERELNANKFIYKNAMDLIEQWAIHIDVYGRKYIELEDYKNKLIKLEELKKNKEKTPTEETEFKELKEFFKKPKKKKLKYKEYKTTQEKELDKKIKTEIENKEIKGIISKRLNSVEEYIYNKEKLKEVNKELENEMKKSKKRILNRKALTPYNQITLFENSLSRAMGIKKDEAILDMIIVRAYHYEVLKQLIENGFDYIDEDGVVHEYKVFTASAGQIRTKKVIFIKKEQWEKYEKTLMCGLTIDDINNSKEQGCNINKFLAYLALCNSATEELKDFDIERTVVIDDFETNVYGEVDYIDNKTFEVTRRYMDVLIPHSDGCGWVHPSVSKKNFMIRLPWVKGLVTPVDYIKFCDEYNNGNYKIKDIYGKEWDLKEDKIQYVFTKSQFKMYKYYNSWDEYVEYFKKFNCKGNYCNLEPDTKEFRKACFNYQMWQTLTDITDEEIASFTDDVDKFITDGYSNRKTMLKLLGADSDNLNKTYIQKCLEIYPELIRDYHVKEELASQLNARKKEAKYGKFKIDATYTFLIPDVFAWLENVFLGHKVPIGLLRGDEVSCRLYKEKNKLLVNRSPHLYREHAVRNNVVDERTKKWFITDGIYTSTYDLISKILQFDVDGDRALVVADDRLIPIAERNMKNIVPLYYEMGKAKAQIINESHIYESLTKAFKFNNIGKFSNKLTVMWNLDNPDKNIETIAQITALNNFTIDAAKTLLVPEVPSDVEEKMKASNGKLPYFFQFAKDKDKSTVAEINNSTVNRICRNIENIKQCNYDFSSIGKFNKNYLMNNSKIEINDRVINKYKELEKNKNQYFALAKATMGDDASIFIIYKMIKEDLLKLLEEENVSEIDAVDMIIRYIYTTNRNSKKGLLFDLFGDIIYNNLKSNIAKPLGEYIMCECCGDRVENTNGKTVYCGRCAKEINKIKTRENMKKLRKKRLIC</sequence>
<reference evidence="2" key="1">
    <citation type="journal article" date="2021" name="Proc. Natl. Acad. Sci. U.S.A.">
        <title>A Catalog of Tens of Thousands of Viruses from Human Metagenomes Reveals Hidden Associations with Chronic Diseases.</title>
        <authorList>
            <person name="Tisza M.J."/>
            <person name="Buck C.B."/>
        </authorList>
    </citation>
    <scope>NUCLEOTIDE SEQUENCE</scope>
    <source>
        <strain evidence="2">CtE0n6</strain>
    </source>
</reference>
<organism evidence="2">
    <name type="scientific">virus sp. ctE0n6</name>
    <dbReference type="NCBI Taxonomy" id="2827985"/>
    <lineage>
        <taxon>Viruses</taxon>
    </lineage>
</organism>
<keyword evidence="1" id="KW-0175">Coiled coil</keyword>